<organism evidence="1 2">
    <name type="scientific">Durusdinium trenchii</name>
    <dbReference type="NCBI Taxonomy" id="1381693"/>
    <lineage>
        <taxon>Eukaryota</taxon>
        <taxon>Sar</taxon>
        <taxon>Alveolata</taxon>
        <taxon>Dinophyceae</taxon>
        <taxon>Suessiales</taxon>
        <taxon>Symbiodiniaceae</taxon>
        <taxon>Durusdinium</taxon>
    </lineage>
</organism>
<dbReference type="InterPro" id="IPR006652">
    <property type="entry name" value="Kelch_1"/>
</dbReference>
<protein>
    <submittedName>
        <fullName evidence="1">F-box/kelch-repeat protein At4g29370</fullName>
    </submittedName>
</protein>
<dbReference type="Gene3D" id="2.120.10.80">
    <property type="entry name" value="Kelch-type beta propeller"/>
    <property type="match status" value="1"/>
</dbReference>
<dbReference type="SUPFAM" id="SSF117281">
    <property type="entry name" value="Kelch motif"/>
    <property type="match status" value="1"/>
</dbReference>
<dbReference type="InterPro" id="IPR015915">
    <property type="entry name" value="Kelch-typ_b-propeller"/>
</dbReference>
<keyword evidence="2" id="KW-1185">Reference proteome</keyword>
<accession>A0ABP0LGK2</accession>
<dbReference type="EMBL" id="CAXAMM010015803">
    <property type="protein sequence ID" value="CAK9037224.1"/>
    <property type="molecule type" value="Genomic_DNA"/>
</dbReference>
<comment type="caution">
    <text evidence="1">The sequence shown here is derived from an EMBL/GenBank/DDBJ whole genome shotgun (WGS) entry which is preliminary data.</text>
</comment>
<proteinExistence type="predicted"/>
<reference evidence="1 2" key="1">
    <citation type="submission" date="2024-02" db="EMBL/GenBank/DDBJ databases">
        <authorList>
            <person name="Chen Y."/>
            <person name="Shah S."/>
            <person name="Dougan E. K."/>
            <person name="Thang M."/>
            <person name="Chan C."/>
        </authorList>
    </citation>
    <scope>NUCLEOTIDE SEQUENCE [LARGE SCALE GENOMIC DNA]</scope>
</reference>
<evidence type="ECO:0000313" key="1">
    <source>
        <dbReference type="EMBL" id="CAK9037224.1"/>
    </source>
</evidence>
<dbReference type="Proteomes" id="UP001642464">
    <property type="component" value="Unassembled WGS sequence"/>
</dbReference>
<gene>
    <name evidence="1" type="ORF">SCF082_LOCUS22062</name>
</gene>
<name>A0ABP0LGK2_9DINO</name>
<dbReference type="Pfam" id="PF01344">
    <property type="entry name" value="Kelch_1"/>
    <property type="match status" value="1"/>
</dbReference>
<dbReference type="SMART" id="SM00612">
    <property type="entry name" value="Kelch"/>
    <property type="match status" value="1"/>
</dbReference>
<sequence length="232" mass="25490">MAADLSVGSPVFIHGLVSEQGQALNLKRGEVVAAEDAGRLGVAVAGDSPKRLKRMNLLSAHRMEDRQLLLQLLVLRRRKLRLVMPALKQLLKEDLGLILLVSSYVSSAPSCLFHFGGFMRQVWMENWCFLSVQGRVVAKSLAQQKASRLDAASCDVGLGRVLFAGGCRRHPQLCARDDFFKSAELYDCLTDTWQQLPPMTTRRHGATACQLDGKVYVLGGMHLGFIGNNPAS</sequence>
<evidence type="ECO:0000313" key="2">
    <source>
        <dbReference type="Proteomes" id="UP001642464"/>
    </source>
</evidence>